<dbReference type="EMBL" id="PGTO01000026">
    <property type="protein sequence ID" value="RAU20315.1"/>
    <property type="molecule type" value="Genomic_DNA"/>
</dbReference>
<dbReference type="GO" id="GO:0006829">
    <property type="term" value="P:zinc ion transport"/>
    <property type="evidence" value="ECO:0007669"/>
    <property type="project" value="UniProtKB-KW"/>
</dbReference>
<organism evidence="7 8">
    <name type="scientific">Paramagnetospirillum kuznetsovii</name>
    <dbReference type="NCBI Taxonomy" id="2053833"/>
    <lineage>
        <taxon>Bacteria</taxon>
        <taxon>Pseudomonadati</taxon>
        <taxon>Pseudomonadota</taxon>
        <taxon>Alphaproteobacteria</taxon>
        <taxon>Rhodospirillales</taxon>
        <taxon>Magnetospirillaceae</taxon>
        <taxon>Paramagnetospirillum</taxon>
    </lineage>
</organism>
<keyword evidence="8" id="KW-1185">Reference proteome</keyword>
<dbReference type="AlphaFoldDB" id="A0A364NTS9"/>
<name>A0A364NTS9_9PROT</name>
<dbReference type="PANTHER" id="PTHR42953">
    <property type="entry name" value="HIGH-AFFINITY ZINC UPTAKE SYSTEM PROTEIN ZNUA-RELATED"/>
    <property type="match status" value="1"/>
</dbReference>
<keyword evidence="5" id="KW-0864">Zinc transport</keyword>
<keyword evidence="4 6" id="KW-0732">Signal</keyword>
<dbReference type="InterPro" id="IPR006127">
    <property type="entry name" value="ZnuA-like"/>
</dbReference>
<evidence type="ECO:0000313" key="8">
    <source>
        <dbReference type="Proteomes" id="UP000251075"/>
    </source>
</evidence>
<evidence type="ECO:0000256" key="5">
    <source>
        <dbReference type="ARBA" id="ARBA00022906"/>
    </source>
</evidence>
<feature type="signal peptide" evidence="6">
    <location>
        <begin position="1"/>
        <end position="26"/>
    </location>
</feature>
<sequence length="258" mass="28030">MLKFKLALFATLTALSLLSSASTSLAAEPRVVASLPPIHSLVSRLLQGVAKPELLMTGRVADHLVELSATQIQALRQADLVVWSGAELEGAIAEAEMVQPTLSNRLLTLSDKIPMLPITTAGNPDRPSGRHDLRFWLDPRLVHHAVHMMVPTLVRLYPNATDRILDNEIALIHDLHHVEHSIHVALKTPDGTPLHVGASDLRYLEWRFNLAQQGCARNGFDPVGFNLAPGSALYGQLMDGARDALLACQNRKVASAAP</sequence>
<keyword evidence="5" id="KW-0862">Zinc</keyword>
<protein>
    <recommendedName>
        <fullName evidence="2">High-affinity zinc uptake system protein ZnuA</fullName>
    </recommendedName>
</protein>
<dbReference type="GO" id="GO:0046872">
    <property type="term" value="F:metal ion binding"/>
    <property type="evidence" value="ECO:0007669"/>
    <property type="project" value="InterPro"/>
</dbReference>
<dbReference type="Proteomes" id="UP000251075">
    <property type="component" value="Unassembled WGS sequence"/>
</dbReference>
<proteinExistence type="inferred from homology"/>
<dbReference type="OrthoDB" id="8479894at2"/>
<comment type="caution">
    <text evidence="7">The sequence shown here is derived from an EMBL/GenBank/DDBJ whole genome shotgun (WGS) entry which is preliminary data.</text>
</comment>
<feature type="chain" id="PRO_5016843193" description="High-affinity zinc uptake system protein ZnuA" evidence="6">
    <location>
        <begin position="27"/>
        <end position="258"/>
    </location>
</feature>
<evidence type="ECO:0000256" key="3">
    <source>
        <dbReference type="ARBA" id="ARBA00022448"/>
    </source>
</evidence>
<evidence type="ECO:0000256" key="2">
    <source>
        <dbReference type="ARBA" id="ARBA00015915"/>
    </source>
</evidence>
<evidence type="ECO:0000313" key="7">
    <source>
        <dbReference type="EMBL" id="RAU20315.1"/>
    </source>
</evidence>
<keyword evidence="5" id="KW-0406">Ion transport</keyword>
<evidence type="ECO:0000256" key="6">
    <source>
        <dbReference type="SAM" id="SignalP"/>
    </source>
</evidence>
<dbReference type="Gene3D" id="3.40.50.1980">
    <property type="entry name" value="Nitrogenase molybdenum iron protein domain"/>
    <property type="match status" value="1"/>
</dbReference>
<keyword evidence="3" id="KW-0813">Transport</keyword>
<dbReference type="Pfam" id="PF01297">
    <property type="entry name" value="ZnuA"/>
    <property type="match status" value="1"/>
</dbReference>
<accession>A0A364NTS9</accession>
<dbReference type="InterPro" id="IPR050492">
    <property type="entry name" value="Bact_metal-bind_prot9"/>
</dbReference>
<reference evidence="7 8" key="1">
    <citation type="submission" date="2017-11" db="EMBL/GenBank/DDBJ databases">
        <title>Draft genome sequence of magnetotactic bacterium Magnetospirillum kuznetsovii LBB-42.</title>
        <authorList>
            <person name="Grouzdev D.S."/>
            <person name="Rysina M.S."/>
            <person name="Baslerov R.V."/>
            <person name="Koziaeva V."/>
        </authorList>
    </citation>
    <scope>NUCLEOTIDE SEQUENCE [LARGE SCALE GENOMIC DNA]</scope>
    <source>
        <strain evidence="7 8">LBB-42</strain>
    </source>
</reference>
<comment type="similarity">
    <text evidence="1">Belongs to the bacterial solute-binding protein 9 family.</text>
</comment>
<gene>
    <name evidence="7" type="ORF">CU669_18890</name>
</gene>
<dbReference type="RefSeq" id="WP_112147152.1">
    <property type="nucleotide sequence ID" value="NZ_PGTO01000026.1"/>
</dbReference>
<evidence type="ECO:0000256" key="4">
    <source>
        <dbReference type="ARBA" id="ARBA00022729"/>
    </source>
</evidence>
<dbReference type="PANTHER" id="PTHR42953:SF3">
    <property type="entry name" value="HIGH-AFFINITY ZINC UPTAKE SYSTEM PROTEIN ZNUA"/>
    <property type="match status" value="1"/>
</dbReference>
<dbReference type="SUPFAM" id="SSF53807">
    <property type="entry name" value="Helical backbone' metal receptor"/>
    <property type="match status" value="1"/>
</dbReference>
<evidence type="ECO:0000256" key="1">
    <source>
        <dbReference type="ARBA" id="ARBA00011028"/>
    </source>
</evidence>